<feature type="domain" description="Fibronectin type-III" evidence="4">
    <location>
        <begin position="410"/>
        <end position="502"/>
    </location>
</feature>
<evidence type="ECO:0000256" key="3">
    <source>
        <dbReference type="SAM" id="SignalP"/>
    </source>
</evidence>
<dbReference type="CDD" id="cd00063">
    <property type="entry name" value="FN3"/>
    <property type="match status" value="1"/>
</dbReference>
<reference evidence="5" key="1">
    <citation type="journal article" date="2021" name="PeerJ">
        <title>Extensive microbial diversity within the chicken gut microbiome revealed by metagenomics and culture.</title>
        <authorList>
            <person name="Gilroy R."/>
            <person name="Ravi A."/>
            <person name="Getino M."/>
            <person name="Pursley I."/>
            <person name="Horton D.L."/>
            <person name="Alikhan N.F."/>
            <person name="Baker D."/>
            <person name="Gharbi K."/>
            <person name="Hall N."/>
            <person name="Watson M."/>
            <person name="Adriaenssens E.M."/>
            <person name="Foster-Nyarko E."/>
            <person name="Jarju S."/>
            <person name="Secka A."/>
            <person name="Antonio M."/>
            <person name="Oren A."/>
            <person name="Chaudhuri R.R."/>
            <person name="La Ragione R."/>
            <person name="Hildebrand F."/>
            <person name="Pallen M.J."/>
        </authorList>
    </citation>
    <scope>NUCLEOTIDE SEQUENCE</scope>
    <source>
        <strain evidence="5">ChiSjej1B19-5720</strain>
    </source>
</reference>
<dbReference type="PANTHER" id="PTHR24366">
    <property type="entry name" value="IG(IMMUNOGLOBULIN) AND LRR(LEUCINE RICH REPEAT) DOMAINS"/>
    <property type="match status" value="1"/>
</dbReference>
<evidence type="ECO:0000259" key="4">
    <source>
        <dbReference type="PROSITE" id="PS50853"/>
    </source>
</evidence>
<feature type="signal peptide" evidence="3">
    <location>
        <begin position="1"/>
        <end position="28"/>
    </location>
</feature>
<keyword evidence="1" id="KW-0433">Leucine-rich repeat</keyword>
<dbReference type="InterPro" id="IPR036116">
    <property type="entry name" value="FN3_sf"/>
</dbReference>
<comment type="caution">
    <text evidence="5">The sequence shown here is derived from an EMBL/GenBank/DDBJ whole genome shotgun (WGS) entry which is preliminary data.</text>
</comment>
<dbReference type="Gene3D" id="2.60.40.10">
    <property type="entry name" value="Immunoglobulins"/>
    <property type="match status" value="2"/>
</dbReference>
<dbReference type="EMBL" id="DWYZ01000158">
    <property type="protein sequence ID" value="HJB28817.1"/>
    <property type="molecule type" value="Genomic_DNA"/>
</dbReference>
<sequence length="502" mass="53628">MRNKKLYHACMASVLSAAMLLTSAPAYAADFVSGDTAAEAAAEPEDLFTTEESEDASQVTTRAASDTVPINVATFPDATFRSYVSSTFDKDNSGGLSSSEISAVTEINVSGRNIARLNGIERFTGLTRLNASNNRLSSVDLTRNTKLTYVNLSNNKLTGTLNLSRCTGGLTTIMVNNNSLTKLTMPAVSNLRKLDYIDVSNNQFASQANAGLGNISLSSLPNLTEIYASNNRITSFNCSGFEGILDLSNNRITTFSGGSEGYQAAAIYLDGSGNTLSRTSKVDFSVLGNRVPQRFTCNSAARSKFVMVTPKASATIASGLDKVTVSVGASTDNATVRLERRVGSGAFQTLATWEPGQLDDQEFGDNTYTDNNIEPGKSYTYRVTATVSVQNKDKVPTSWSSSKSVTVKAVPKAPAITVKNSGRRAVTVSWKAVPGASGYNVFMGRNKNNVTNCIAKYTTKTSVKRTGLQSGGTYYFRANAFVQANGRRYPGSYSAVKTIKAK</sequence>
<keyword evidence="3" id="KW-0732">Signal</keyword>
<accession>A0A9D2LSW8</accession>
<evidence type="ECO:0000313" key="6">
    <source>
        <dbReference type="Proteomes" id="UP000823842"/>
    </source>
</evidence>
<dbReference type="AlphaFoldDB" id="A0A9D2LSW8"/>
<dbReference type="PROSITE" id="PS51450">
    <property type="entry name" value="LRR"/>
    <property type="match status" value="1"/>
</dbReference>
<feature type="chain" id="PRO_5038496650" evidence="3">
    <location>
        <begin position="29"/>
        <end position="502"/>
    </location>
</feature>
<name>A0A9D2LSW8_9FIRM</name>
<evidence type="ECO:0000256" key="2">
    <source>
        <dbReference type="ARBA" id="ARBA00022737"/>
    </source>
</evidence>
<dbReference type="SUPFAM" id="SSF49265">
    <property type="entry name" value="Fibronectin type III"/>
    <property type="match status" value="1"/>
</dbReference>
<evidence type="ECO:0000256" key="1">
    <source>
        <dbReference type="ARBA" id="ARBA00022614"/>
    </source>
</evidence>
<dbReference type="SMART" id="SM00060">
    <property type="entry name" value="FN3"/>
    <property type="match status" value="2"/>
</dbReference>
<dbReference type="Proteomes" id="UP000823842">
    <property type="component" value="Unassembled WGS sequence"/>
</dbReference>
<gene>
    <name evidence="5" type="ORF">IAA06_08495</name>
</gene>
<keyword evidence="2" id="KW-0677">Repeat</keyword>
<dbReference type="SUPFAM" id="SSF52058">
    <property type="entry name" value="L domain-like"/>
    <property type="match status" value="1"/>
</dbReference>
<dbReference type="PROSITE" id="PS50853">
    <property type="entry name" value="FN3"/>
    <property type="match status" value="1"/>
</dbReference>
<dbReference type="InterPro" id="IPR032675">
    <property type="entry name" value="LRR_dom_sf"/>
</dbReference>
<dbReference type="InterPro" id="IPR001611">
    <property type="entry name" value="Leu-rich_rpt"/>
</dbReference>
<dbReference type="Gene3D" id="3.80.10.10">
    <property type="entry name" value="Ribonuclease Inhibitor"/>
    <property type="match status" value="1"/>
</dbReference>
<protein>
    <submittedName>
        <fullName evidence="5">Leucine-rich repeat domain-containing protein</fullName>
    </submittedName>
</protein>
<evidence type="ECO:0000313" key="5">
    <source>
        <dbReference type="EMBL" id="HJB28817.1"/>
    </source>
</evidence>
<reference evidence="5" key="2">
    <citation type="submission" date="2021-04" db="EMBL/GenBank/DDBJ databases">
        <authorList>
            <person name="Gilroy R."/>
        </authorList>
    </citation>
    <scope>NUCLEOTIDE SEQUENCE</scope>
    <source>
        <strain evidence="5">ChiSjej1B19-5720</strain>
    </source>
</reference>
<proteinExistence type="predicted"/>
<dbReference type="InterPro" id="IPR003961">
    <property type="entry name" value="FN3_dom"/>
</dbReference>
<dbReference type="PANTHER" id="PTHR24366:SF96">
    <property type="entry name" value="LEUCINE RICH REPEAT CONTAINING 53"/>
    <property type="match status" value="1"/>
</dbReference>
<dbReference type="InterPro" id="IPR013783">
    <property type="entry name" value="Ig-like_fold"/>
</dbReference>
<dbReference type="Pfam" id="PF23952">
    <property type="entry name" value="LRR_EndoS"/>
    <property type="match status" value="1"/>
</dbReference>
<organism evidence="5 6">
    <name type="scientific">Candidatus Blautia faecavium</name>
    <dbReference type="NCBI Taxonomy" id="2838487"/>
    <lineage>
        <taxon>Bacteria</taxon>
        <taxon>Bacillati</taxon>
        <taxon>Bacillota</taxon>
        <taxon>Clostridia</taxon>
        <taxon>Lachnospirales</taxon>
        <taxon>Lachnospiraceae</taxon>
        <taxon>Blautia</taxon>
    </lineage>
</organism>